<protein>
    <submittedName>
        <fullName evidence="3">Uncharacterized protein</fullName>
    </submittedName>
</protein>
<dbReference type="EMBL" id="LSRE01000034">
    <property type="protein sequence ID" value="KXO94069.1"/>
    <property type="molecule type" value="Genomic_DNA"/>
</dbReference>
<proteinExistence type="predicted"/>
<keyword evidence="2" id="KW-0812">Transmembrane</keyword>
<evidence type="ECO:0000256" key="1">
    <source>
        <dbReference type="SAM" id="MobiDB-lite"/>
    </source>
</evidence>
<feature type="transmembrane region" description="Helical" evidence="2">
    <location>
        <begin position="32"/>
        <end position="54"/>
    </location>
</feature>
<evidence type="ECO:0000313" key="4">
    <source>
        <dbReference type="Proteomes" id="UP000070409"/>
    </source>
</evidence>
<organism evidence="3 4">
    <name type="scientific">Tsukamurella pseudospumae</name>
    <dbReference type="NCBI Taxonomy" id="239498"/>
    <lineage>
        <taxon>Bacteria</taxon>
        <taxon>Bacillati</taxon>
        <taxon>Actinomycetota</taxon>
        <taxon>Actinomycetes</taxon>
        <taxon>Mycobacteriales</taxon>
        <taxon>Tsukamurellaceae</taxon>
        <taxon>Tsukamurella</taxon>
    </lineage>
</organism>
<gene>
    <name evidence="3" type="ORF">AXK61_05420</name>
</gene>
<evidence type="ECO:0000256" key="2">
    <source>
        <dbReference type="SAM" id="Phobius"/>
    </source>
</evidence>
<reference evidence="3 4" key="1">
    <citation type="submission" date="2016-02" db="EMBL/GenBank/DDBJ databases">
        <authorList>
            <person name="Teng J.L."/>
            <person name="Tang Y."/>
            <person name="Huang Y."/>
            <person name="Guo F."/>
            <person name="Wei W."/>
            <person name="Chen J.H."/>
            <person name="Wong S.Y."/>
            <person name="Lau S.K."/>
            <person name="Woo P.C."/>
        </authorList>
    </citation>
    <scope>NUCLEOTIDE SEQUENCE [LARGE SCALE GENOMIC DNA]</scope>
    <source>
        <strain evidence="3 4">JCM 13375</strain>
    </source>
</reference>
<feature type="region of interest" description="Disordered" evidence="1">
    <location>
        <begin position="1"/>
        <end position="24"/>
    </location>
</feature>
<name>A0A137Z7A6_9ACTN</name>
<accession>A0A137Z7A6</accession>
<dbReference type="Proteomes" id="UP000070409">
    <property type="component" value="Unassembled WGS sequence"/>
</dbReference>
<keyword evidence="2" id="KW-1133">Transmembrane helix</keyword>
<sequence length="160" mass="16434">MVITPSAVRRPAATSTPVDVTPVDGRPRGRGVAAVLLAAGAALTPWLVVLGTTLPATTTVRHWPLAWVGLDALEALGLLTTGALLLLDDPRARQAAAATGTLLLADAWFDVTTAAAGSEFAVALAMAVCAELPLAVACARIAMRCDDAYPEMCRSRASSD</sequence>
<feature type="transmembrane region" description="Helical" evidence="2">
    <location>
        <begin position="66"/>
        <end position="87"/>
    </location>
</feature>
<keyword evidence="4" id="KW-1185">Reference proteome</keyword>
<keyword evidence="2" id="KW-0472">Membrane</keyword>
<comment type="caution">
    <text evidence="3">The sequence shown here is derived from an EMBL/GenBank/DDBJ whole genome shotgun (WGS) entry which is preliminary data.</text>
</comment>
<evidence type="ECO:0000313" key="3">
    <source>
        <dbReference type="EMBL" id="KXO94069.1"/>
    </source>
</evidence>